<keyword evidence="2" id="KW-1185">Reference proteome</keyword>
<gene>
    <name evidence="1" type="ORF">ALC62_06871</name>
</gene>
<protein>
    <submittedName>
        <fullName evidence="1">Uncharacterized protein</fullName>
    </submittedName>
</protein>
<dbReference type="AlphaFoldDB" id="A0A151IIS7"/>
<dbReference type="EMBL" id="KQ977492">
    <property type="protein sequence ID" value="KYN02322.1"/>
    <property type="molecule type" value="Genomic_DNA"/>
</dbReference>
<name>A0A151IIS7_9HYME</name>
<reference evidence="1 2" key="1">
    <citation type="submission" date="2016-03" db="EMBL/GenBank/DDBJ databases">
        <title>Cyphomyrmex costatus WGS genome.</title>
        <authorList>
            <person name="Nygaard S."/>
            <person name="Hu H."/>
            <person name="Boomsma J."/>
            <person name="Zhang G."/>
        </authorList>
    </citation>
    <scope>NUCLEOTIDE SEQUENCE [LARGE SCALE GENOMIC DNA]</scope>
    <source>
        <strain evidence="1">MS0001</strain>
        <tissue evidence="1">Whole body</tissue>
    </source>
</reference>
<organism evidence="1 2">
    <name type="scientific">Cyphomyrmex costatus</name>
    <dbReference type="NCBI Taxonomy" id="456900"/>
    <lineage>
        <taxon>Eukaryota</taxon>
        <taxon>Metazoa</taxon>
        <taxon>Ecdysozoa</taxon>
        <taxon>Arthropoda</taxon>
        <taxon>Hexapoda</taxon>
        <taxon>Insecta</taxon>
        <taxon>Pterygota</taxon>
        <taxon>Neoptera</taxon>
        <taxon>Endopterygota</taxon>
        <taxon>Hymenoptera</taxon>
        <taxon>Apocrita</taxon>
        <taxon>Aculeata</taxon>
        <taxon>Formicoidea</taxon>
        <taxon>Formicidae</taxon>
        <taxon>Myrmicinae</taxon>
        <taxon>Cyphomyrmex</taxon>
    </lineage>
</organism>
<accession>A0A151IIS7</accession>
<evidence type="ECO:0000313" key="2">
    <source>
        <dbReference type="Proteomes" id="UP000078542"/>
    </source>
</evidence>
<proteinExistence type="predicted"/>
<evidence type="ECO:0000313" key="1">
    <source>
        <dbReference type="EMBL" id="KYN02322.1"/>
    </source>
</evidence>
<sequence>MKLAHADRLFYVRLFAQDEPRCAARRGILPILRAHASSRLASPHPIREDAWEEVCSNEKDLSVRGKEKKGGREGWSLKAWASRNSDVAFGLETTRTSGSCSLGGHDWPVCYHMGFAVTTKYLKPHRAVRIAFLDSSSSFASENVASLRRRRRMRMGYLSRSTLYNSIILFYIARSVQAGYSLNIHGCATLLRALQTSLFRTGMIIEAPIDPDHSKFSLSLSFSLAAQTLPCAETMTVAAKERRDHAL</sequence>
<dbReference type="Proteomes" id="UP000078542">
    <property type="component" value="Unassembled WGS sequence"/>
</dbReference>